<proteinExistence type="predicted"/>
<organism evidence="1">
    <name type="scientific">viral metagenome</name>
    <dbReference type="NCBI Taxonomy" id="1070528"/>
    <lineage>
        <taxon>unclassified sequences</taxon>
        <taxon>metagenomes</taxon>
        <taxon>organismal metagenomes</taxon>
    </lineage>
</organism>
<sequence length="132" mass="15045">MIYEMVDRKFKYFRKGKEIKDPEEFYLGGDLEMINGILVSSSIRTEGIGMTESRVLKEDKKYVKVRATDGVHTLIAKAVPIDLAKALQTICVDISWDYEGLKCLKIILERSPADVVLSEEETDYIILGYDDC</sequence>
<reference evidence="1" key="1">
    <citation type="submission" date="2020-03" db="EMBL/GenBank/DDBJ databases">
        <title>The deep terrestrial virosphere.</title>
        <authorList>
            <person name="Holmfeldt K."/>
            <person name="Nilsson E."/>
            <person name="Simone D."/>
            <person name="Lopez-Fernandez M."/>
            <person name="Wu X."/>
            <person name="de Brujin I."/>
            <person name="Lundin D."/>
            <person name="Andersson A."/>
            <person name="Bertilsson S."/>
            <person name="Dopson M."/>
        </authorList>
    </citation>
    <scope>NUCLEOTIDE SEQUENCE</scope>
    <source>
        <strain evidence="1">TM448A00932</strain>
    </source>
</reference>
<dbReference type="AlphaFoldDB" id="A0A6H1ZLS5"/>
<gene>
    <name evidence="1" type="ORF">TM448A00932_0019</name>
</gene>
<accession>A0A6H1ZLS5</accession>
<dbReference type="EMBL" id="MT144082">
    <property type="protein sequence ID" value="QJA48391.1"/>
    <property type="molecule type" value="Genomic_DNA"/>
</dbReference>
<name>A0A6H1ZLS5_9ZZZZ</name>
<protein>
    <submittedName>
        <fullName evidence="1">Uncharacterized protein</fullName>
    </submittedName>
</protein>
<evidence type="ECO:0000313" key="1">
    <source>
        <dbReference type="EMBL" id="QJA48391.1"/>
    </source>
</evidence>